<evidence type="ECO:0000313" key="2">
    <source>
        <dbReference type="EMBL" id="PSR21968.1"/>
    </source>
</evidence>
<dbReference type="InterPro" id="IPR036388">
    <property type="entry name" value="WH-like_DNA-bd_sf"/>
</dbReference>
<feature type="domain" description="Transcription regulator TrmB N-terminal" evidence="1">
    <location>
        <begin position="11"/>
        <end position="78"/>
    </location>
</feature>
<evidence type="ECO:0000313" key="3">
    <source>
        <dbReference type="Proteomes" id="UP000241848"/>
    </source>
</evidence>
<comment type="caution">
    <text evidence="2">The sequence shown here is derived from an EMBL/GenBank/DDBJ whole genome shotgun (WGS) entry which is preliminary data.</text>
</comment>
<dbReference type="PANTHER" id="PTHR34293:SF1">
    <property type="entry name" value="HTH-TYPE TRANSCRIPTIONAL REGULATOR TRMBL2"/>
    <property type="match status" value="1"/>
</dbReference>
<accession>A0A2T2WIA3</accession>
<name>A0A2T2WIA3_9FIRM</name>
<dbReference type="EMBL" id="PXYV01000024">
    <property type="protein sequence ID" value="PSR21968.1"/>
    <property type="molecule type" value="Genomic_DNA"/>
</dbReference>
<dbReference type="PANTHER" id="PTHR34293">
    <property type="entry name" value="HTH-TYPE TRANSCRIPTIONAL REGULATOR TRMBL2"/>
    <property type="match status" value="1"/>
</dbReference>
<dbReference type="SUPFAM" id="SSF46785">
    <property type="entry name" value="Winged helix' DNA-binding domain"/>
    <property type="match status" value="1"/>
</dbReference>
<dbReference type="InterPro" id="IPR036390">
    <property type="entry name" value="WH_DNA-bd_sf"/>
</dbReference>
<gene>
    <name evidence="2" type="ORF">C7B45_08745</name>
</gene>
<reference evidence="2 3" key="1">
    <citation type="journal article" date="2014" name="BMC Genomics">
        <title>Comparison of environmental and isolate Sulfobacillus genomes reveals diverse carbon, sulfur, nitrogen, and hydrogen metabolisms.</title>
        <authorList>
            <person name="Justice N.B."/>
            <person name="Norman A."/>
            <person name="Brown C.T."/>
            <person name="Singh A."/>
            <person name="Thomas B.C."/>
            <person name="Banfield J.F."/>
        </authorList>
    </citation>
    <scope>NUCLEOTIDE SEQUENCE [LARGE SCALE GENOMIC DNA]</scope>
    <source>
        <strain evidence="2">AMDSBA3</strain>
    </source>
</reference>
<dbReference type="Proteomes" id="UP000241848">
    <property type="component" value="Unassembled WGS sequence"/>
</dbReference>
<dbReference type="InterPro" id="IPR051797">
    <property type="entry name" value="TrmB-like"/>
</dbReference>
<dbReference type="Gene3D" id="1.10.10.10">
    <property type="entry name" value="Winged helix-like DNA-binding domain superfamily/Winged helix DNA-binding domain"/>
    <property type="match status" value="1"/>
</dbReference>
<organism evidence="2 3">
    <name type="scientific">Sulfobacillus acidophilus</name>
    <dbReference type="NCBI Taxonomy" id="53633"/>
    <lineage>
        <taxon>Bacteria</taxon>
        <taxon>Bacillati</taxon>
        <taxon>Bacillota</taxon>
        <taxon>Clostridia</taxon>
        <taxon>Eubacteriales</taxon>
        <taxon>Clostridiales Family XVII. Incertae Sedis</taxon>
        <taxon>Sulfobacillus</taxon>
    </lineage>
</organism>
<dbReference type="InterPro" id="IPR002831">
    <property type="entry name" value="Tscrpt_reg_TrmB_N"/>
</dbReference>
<dbReference type="AlphaFoldDB" id="A0A2T2WIA3"/>
<proteinExistence type="predicted"/>
<sequence length="241" mass="26202">MIERSQIIADLQALGLSALGSRVYLVLLGQADWLTGYEVAKMLGVARANVYDALRGLVHAGFAQQRTTETGSHFRAMPFKTVGEAQMRHLAERIVRLNALLPPDRHHPTVWQGSGWPAFREQVDIAVKQARLSIRIGTSVEPIREIAGILEESMESSALVTYGCWEGCPTKGCGVCRPPVSSLTPWTEDPACLVVVDGRLAVGSWGPTTAPPMVLSTDYAAVVAGWEMLVTPSSSDNYDQR</sequence>
<evidence type="ECO:0000259" key="1">
    <source>
        <dbReference type="Pfam" id="PF01978"/>
    </source>
</evidence>
<dbReference type="Pfam" id="PF01978">
    <property type="entry name" value="TrmB"/>
    <property type="match status" value="1"/>
</dbReference>
<protein>
    <recommendedName>
        <fullName evidence="1">Transcription regulator TrmB N-terminal domain-containing protein</fullName>
    </recommendedName>
</protein>